<feature type="transmembrane region" description="Helical" evidence="1">
    <location>
        <begin position="205"/>
        <end position="225"/>
    </location>
</feature>
<dbReference type="Proteomes" id="UP000322699">
    <property type="component" value="Unassembled WGS sequence"/>
</dbReference>
<protein>
    <submittedName>
        <fullName evidence="2">ABC-2 family transporter protein</fullName>
    </submittedName>
</protein>
<feature type="transmembrane region" description="Helical" evidence="1">
    <location>
        <begin position="517"/>
        <end position="544"/>
    </location>
</feature>
<dbReference type="GO" id="GO:0140359">
    <property type="term" value="F:ABC-type transporter activity"/>
    <property type="evidence" value="ECO:0007669"/>
    <property type="project" value="InterPro"/>
</dbReference>
<reference evidence="2 3" key="1">
    <citation type="submission" date="2019-08" db="EMBL/GenBank/DDBJ databases">
        <title>Deep-cultivation of Planctomycetes and their phenomic and genomic characterization uncovers novel biology.</title>
        <authorList>
            <person name="Wiegand S."/>
            <person name="Jogler M."/>
            <person name="Boedeker C."/>
            <person name="Pinto D."/>
            <person name="Vollmers J."/>
            <person name="Rivas-Marin E."/>
            <person name="Kohn T."/>
            <person name="Peeters S.H."/>
            <person name="Heuer A."/>
            <person name="Rast P."/>
            <person name="Oberbeckmann S."/>
            <person name="Bunk B."/>
            <person name="Jeske O."/>
            <person name="Meyerdierks A."/>
            <person name="Storesund J.E."/>
            <person name="Kallscheuer N."/>
            <person name="Luecker S."/>
            <person name="Lage O.M."/>
            <person name="Pohl T."/>
            <person name="Merkel B.J."/>
            <person name="Hornburger P."/>
            <person name="Mueller R.-W."/>
            <person name="Bruemmer F."/>
            <person name="Labrenz M."/>
            <person name="Spormann A.M."/>
            <person name="Op Den Camp H."/>
            <person name="Overmann J."/>
            <person name="Amann R."/>
            <person name="Jetten M.S.M."/>
            <person name="Mascher T."/>
            <person name="Medema M.H."/>
            <person name="Devos D.P."/>
            <person name="Kaster A.-K."/>
            <person name="Ovreas L."/>
            <person name="Rohde M."/>
            <person name="Galperin M.Y."/>
            <person name="Jogler C."/>
        </authorList>
    </citation>
    <scope>NUCLEOTIDE SEQUENCE [LARGE SCALE GENOMIC DNA]</scope>
    <source>
        <strain evidence="2 3">LF1</strain>
    </source>
</reference>
<keyword evidence="1" id="KW-0812">Transmembrane</keyword>
<sequence length="687" mass="74581">MPTRLNSPETLHGVGHLPGTSPQDIYSGERILKRSLSIWASRYFFGFASIPGKPFGWRLRNKLAGGADCRFGLAADVVETLNFYRFTPRFLSTILLTMVSDMAVGVLSMNGFPDFASPVLGQMTWLPSFLTPIWVIAVGLLIGFAAALVIYGLLSVLSFIPPLGRLADSPRRGIVASLIVGGVFSALLCWQYIPNAADSEFAYLLYMPLIAIGVTCGFGLIYGMWHRTRSEWPLLPSEGVVPYLLSVAGVFVVIGLASTPLVRDPMEFFRAIPAINWVGDGTTSVTIPVAGVTGDDIDLAPFVAANIDYSMRNLSELRIESDRTVLISDSSDPGKFAQAPFRINAGEPQVFRSSEGARAPIPGDPTLLHIQNREGDPANVRMTFKSLPSIPEVRSMMGIAIAFFILITGVIAFRQAAPRVWALALSTAKNEMSQPLYLLLLAIGMFSVILFGFYPFNTLGDDIRLLKDSGVTTIMVLGMLQAVWSAGTSVSEEIEGRTALTVLSKPVSRRSFILGKYAGIMLSVLVMFAIISAVFLIVISYKPIYDARETTRGATTWQQSYSEVMTMVPVIGLYFMETMAIGAVAVALATRLPLLANFITCFVVYIIGNLTSPLVAASEGNNELVGFVGKLIAVAVPNLNSFNVQAAMDAAKPIPAIYLPGAFNYLVCFIIAIWMLAMIFFEDRDLA</sequence>
<feature type="transmembrane region" description="Helical" evidence="1">
    <location>
        <begin position="595"/>
        <end position="616"/>
    </location>
</feature>
<keyword evidence="1" id="KW-1133">Transmembrane helix</keyword>
<dbReference type="GO" id="GO:0005886">
    <property type="term" value="C:plasma membrane"/>
    <property type="evidence" value="ECO:0007669"/>
    <property type="project" value="UniProtKB-SubCell"/>
</dbReference>
<feature type="transmembrane region" description="Helical" evidence="1">
    <location>
        <begin position="395"/>
        <end position="416"/>
    </location>
</feature>
<keyword evidence="1" id="KW-0472">Membrane</keyword>
<evidence type="ECO:0000313" key="3">
    <source>
        <dbReference type="Proteomes" id="UP000322699"/>
    </source>
</evidence>
<feature type="transmembrane region" description="Helical" evidence="1">
    <location>
        <begin position="174"/>
        <end position="193"/>
    </location>
</feature>
<feature type="transmembrane region" description="Helical" evidence="1">
    <location>
        <begin position="436"/>
        <end position="456"/>
    </location>
</feature>
<proteinExistence type="predicted"/>
<dbReference type="PANTHER" id="PTHR43471:SF10">
    <property type="entry name" value="SLL1107 PROTEIN"/>
    <property type="match status" value="1"/>
</dbReference>
<feature type="transmembrane region" description="Helical" evidence="1">
    <location>
        <begin position="240"/>
        <end position="262"/>
    </location>
</feature>
<evidence type="ECO:0000256" key="1">
    <source>
        <dbReference type="SAM" id="Phobius"/>
    </source>
</evidence>
<dbReference type="PANTHER" id="PTHR43471">
    <property type="entry name" value="ABC TRANSPORTER PERMEASE"/>
    <property type="match status" value="1"/>
</dbReference>
<accession>A0A5B1CE45</accession>
<dbReference type="Pfam" id="PF12679">
    <property type="entry name" value="ABC2_membrane_2"/>
    <property type="match status" value="1"/>
</dbReference>
<feature type="transmembrane region" description="Helical" evidence="1">
    <location>
        <begin position="90"/>
        <end position="112"/>
    </location>
</feature>
<dbReference type="AlphaFoldDB" id="A0A5B1CE45"/>
<organism evidence="2 3">
    <name type="scientific">Rubripirellula obstinata</name>
    <dbReference type="NCBI Taxonomy" id="406547"/>
    <lineage>
        <taxon>Bacteria</taxon>
        <taxon>Pseudomonadati</taxon>
        <taxon>Planctomycetota</taxon>
        <taxon>Planctomycetia</taxon>
        <taxon>Pirellulales</taxon>
        <taxon>Pirellulaceae</taxon>
        <taxon>Rubripirellula</taxon>
    </lineage>
</organism>
<keyword evidence="3" id="KW-1185">Reference proteome</keyword>
<comment type="caution">
    <text evidence="2">The sequence shown here is derived from an EMBL/GenBank/DDBJ whole genome shotgun (WGS) entry which is preliminary data.</text>
</comment>
<feature type="transmembrane region" description="Helical" evidence="1">
    <location>
        <begin position="662"/>
        <end position="681"/>
    </location>
</feature>
<name>A0A5B1CE45_9BACT</name>
<feature type="transmembrane region" description="Helical" evidence="1">
    <location>
        <begin position="564"/>
        <end position="588"/>
    </location>
</feature>
<gene>
    <name evidence="2" type="ORF">LF1_10110</name>
</gene>
<evidence type="ECO:0000313" key="2">
    <source>
        <dbReference type="EMBL" id="KAA1258491.1"/>
    </source>
</evidence>
<dbReference type="EMBL" id="VRLW01000001">
    <property type="protein sequence ID" value="KAA1258491.1"/>
    <property type="molecule type" value="Genomic_DNA"/>
</dbReference>
<feature type="transmembrane region" description="Helical" evidence="1">
    <location>
        <begin position="133"/>
        <end position="154"/>
    </location>
</feature>